<dbReference type="AlphaFoldDB" id="A0A917RBI7"/>
<name>A0A917RBI7_9NOCA</name>
<comment type="caution">
    <text evidence="1">The sequence shown here is derived from an EMBL/GenBank/DDBJ whole genome shotgun (WGS) entry which is preliminary data.</text>
</comment>
<evidence type="ECO:0000313" key="1">
    <source>
        <dbReference type="EMBL" id="GGK98579.1"/>
    </source>
</evidence>
<accession>A0A917RBI7</accession>
<keyword evidence="2" id="KW-1185">Reference proteome</keyword>
<proteinExistence type="predicted"/>
<organism evidence="1 2">
    <name type="scientific">Nocardia jinanensis</name>
    <dbReference type="NCBI Taxonomy" id="382504"/>
    <lineage>
        <taxon>Bacteria</taxon>
        <taxon>Bacillati</taxon>
        <taxon>Actinomycetota</taxon>
        <taxon>Actinomycetes</taxon>
        <taxon>Mycobacteriales</taxon>
        <taxon>Nocardiaceae</taxon>
        <taxon>Nocardia</taxon>
    </lineage>
</organism>
<reference evidence="1" key="2">
    <citation type="submission" date="2020-09" db="EMBL/GenBank/DDBJ databases">
        <authorList>
            <person name="Sun Q."/>
            <person name="Zhou Y."/>
        </authorList>
    </citation>
    <scope>NUCLEOTIDE SEQUENCE</scope>
    <source>
        <strain evidence="1">CGMCC 4.3508</strain>
    </source>
</reference>
<evidence type="ECO:0000313" key="2">
    <source>
        <dbReference type="Proteomes" id="UP000638263"/>
    </source>
</evidence>
<reference evidence="1" key="1">
    <citation type="journal article" date="2014" name="Int. J. Syst. Evol. Microbiol.">
        <title>Complete genome sequence of Corynebacterium casei LMG S-19264T (=DSM 44701T), isolated from a smear-ripened cheese.</title>
        <authorList>
            <consortium name="US DOE Joint Genome Institute (JGI-PGF)"/>
            <person name="Walter F."/>
            <person name="Albersmeier A."/>
            <person name="Kalinowski J."/>
            <person name="Ruckert C."/>
        </authorList>
    </citation>
    <scope>NUCLEOTIDE SEQUENCE</scope>
    <source>
        <strain evidence="1">CGMCC 4.3508</strain>
    </source>
</reference>
<sequence>MRSLPHRILDRLPDQSHLHAIRQIAGHAQCLADDPIDLVVGDTEGAAVHQHLDRSGFRPLGRSRGRLVCPVLLRWARYPLEHRLLEDLQPSQPLIGVDRKAVRSVFEAGQRRGDQLTRRIALHTVALEMLVDPTVQPLADLRRLRLCNARRLVRIR</sequence>
<protein>
    <submittedName>
        <fullName evidence="1">Uncharacterized protein</fullName>
    </submittedName>
</protein>
<dbReference type="Proteomes" id="UP000638263">
    <property type="component" value="Unassembled WGS sequence"/>
</dbReference>
<gene>
    <name evidence="1" type="ORF">GCM10011588_11440</name>
</gene>
<dbReference type="EMBL" id="BMMH01000002">
    <property type="protein sequence ID" value="GGK98579.1"/>
    <property type="molecule type" value="Genomic_DNA"/>
</dbReference>